<sequence>MLLKSPVKRLARRMADDKKGATAVEFALVALPFVVLLGAILETALVFFAGIMMEHGLSQSAREIRTGQLQLAGGSSEAFRDSVCSRSAGLLRCERLRIDVRTLESFGGATSLPVDENGMVDAGAISFLPGDPGEIVLVRAYYDWPLIMPNLGLGLANMAGNRRLLTATAAFRNEPFQEALQ</sequence>
<reference evidence="4" key="1">
    <citation type="journal article" date="2019" name="Int. J. Syst. Evol. Microbiol.">
        <title>The Global Catalogue of Microorganisms (GCM) 10K type strain sequencing project: providing services to taxonomists for standard genome sequencing and annotation.</title>
        <authorList>
            <consortium name="The Broad Institute Genomics Platform"/>
            <consortium name="The Broad Institute Genome Sequencing Center for Infectious Disease"/>
            <person name="Wu L."/>
            <person name="Ma J."/>
        </authorList>
    </citation>
    <scope>NUCLEOTIDE SEQUENCE [LARGE SCALE GENOMIC DNA]</scope>
    <source>
        <strain evidence="4">CGMCC 1.12766</strain>
    </source>
</reference>
<dbReference type="Proteomes" id="UP000648722">
    <property type="component" value="Unassembled WGS sequence"/>
</dbReference>
<evidence type="ECO:0000313" key="4">
    <source>
        <dbReference type="Proteomes" id="UP000648722"/>
    </source>
</evidence>
<evidence type="ECO:0000259" key="2">
    <source>
        <dbReference type="Pfam" id="PF07811"/>
    </source>
</evidence>
<feature type="domain" description="TadE-like" evidence="2">
    <location>
        <begin position="20"/>
        <end position="62"/>
    </location>
</feature>
<name>A0ABQ1XZ24_9PROT</name>
<dbReference type="InterPro" id="IPR012495">
    <property type="entry name" value="TadE-like_dom"/>
</dbReference>
<keyword evidence="1" id="KW-0472">Membrane</keyword>
<keyword evidence="1" id="KW-1133">Transmembrane helix</keyword>
<keyword evidence="4" id="KW-1185">Reference proteome</keyword>
<dbReference type="Pfam" id="PF07811">
    <property type="entry name" value="TadE"/>
    <property type="match status" value="1"/>
</dbReference>
<dbReference type="RefSeq" id="WP_188452978.1">
    <property type="nucleotide sequence ID" value="NZ_BMFS01000015.1"/>
</dbReference>
<comment type="caution">
    <text evidence="3">The sequence shown here is derived from an EMBL/GenBank/DDBJ whole genome shotgun (WGS) entry which is preliminary data.</text>
</comment>
<feature type="transmembrane region" description="Helical" evidence="1">
    <location>
        <begin position="21"/>
        <end position="53"/>
    </location>
</feature>
<gene>
    <name evidence="3" type="ORF">GCM10007420_25390</name>
</gene>
<organism evidence="3 4">
    <name type="scientific">Glycocaulis albus</name>
    <dbReference type="NCBI Taxonomy" id="1382801"/>
    <lineage>
        <taxon>Bacteria</taxon>
        <taxon>Pseudomonadati</taxon>
        <taxon>Pseudomonadota</taxon>
        <taxon>Alphaproteobacteria</taxon>
        <taxon>Maricaulales</taxon>
        <taxon>Maricaulaceae</taxon>
        <taxon>Glycocaulis</taxon>
    </lineage>
</organism>
<evidence type="ECO:0000313" key="3">
    <source>
        <dbReference type="EMBL" id="GGH07593.1"/>
    </source>
</evidence>
<accession>A0ABQ1XZ24</accession>
<dbReference type="EMBL" id="BMFS01000015">
    <property type="protein sequence ID" value="GGH07593.1"/>
    <property type="molecule type" value="Genomic_DNA"/>
</dbReference>
<evidence type="ECO:0000256" key="1">
    <source>
        <dbReference type="SAM" id="Phobius"/>
    </source>
</evidence>
<protein>
    <submittedName>
        <fullName evidence="3">Pilus biosynthesis protein TadE</fullName>
    </submittedName>
</protein>
<proteinExistence type="predicted"/>
<keyword evidence="1" id="KW-0812">Transmembrane</keyword>